<dbReference type="InterPro" id="IPR031563">
    <property type="entry name" value="MOT1/MOT2"/>
</dbReference>
<evidence type="ECO:0000313" key="3">
    <source>
        <dbReference type="Proteomes" id="UP000317494"/>
    </source>
</evidence>
<dbReference type="VEuPathDB" id="FungiDB:SeMB42_g02412"/>
<name>A0A507DGE2_9FUNG</name>
<keyword evidence="1" id="KW-0472">Membrane</keyword>
<comment type="caution">
    <text evidence="2">The sequence shown here is derived from an EMBL/GenBank/DDBJ whole genome shotgun (WGS) entry which is preliminary data.</text>
</comment>
<gene>
    <name evidence="2" type="ORF">SeMB42_g02412</name>
</gene>
<evidence type="ECO:0000256" key="1">
    <source>
        <dbReference type="SAM" id="Phobius"/>
    </source>
</evidence>
<reference evidence="2 3" key="1">
    <citation type="journal article" date="2019" name="Sci. Rep.">
        <title>Comparative genomics of chytrid fungi reveal insights into the obligate biotrophic and pathogenic lifestyle of Synchytrium endobioticum.</title>
        <authorList>
            <person name="van de Vossenberg B.T.L.H."/>
            <person name="Warris S."/>
            <person name="Nguyen H.D.T."/>
            <person name="van Gent-Pelzer M.P.E."/>
            <person name="Joly D.L."/>
            <person name="van de Geest H.C."/>
            <person name="Bonants P.J.M."/>
            <person name="Smith D.S."/>
            <person name="Levesque C.A."/>
            <person name="van der Lee T.A.J."/>
        </authorList>
    </citation>
    <scope>NUCLEOTIDE SEQUENCE [LARGE SCALE GENOMIC DNA]</scope>
    <source>
        <strain evidence="2 3">MB42</strain>
    </source>
</reference>
<dbReference type="Pfam" id="PF16983">
    <property type="entry name" value="MFS_MOT1"/>
    <property type="match status" value="2"/>
</dbReference>
<protein>
    <recommendedName>
        <fullName evidence="4">SLC26A/SulP transporter domain-containing protein</fullName>
    </recommendedName>
</protein>
<dbReference type="GO" id="GO:0015098">
    <property type="term" value="F:molybdate ion transmembrane transporter activity"/>
    <property type="evidence" value="ECO:0007669"/>
    <property type="project" value="InterPro"/>
</dbReference>
<feature type="transmembrane region" description="Helical" evidence="1">
    <location>
        <begin position="341"/>
        <end position="363"/>
    </location>
</feature>
<keyword evidence="1" id="KW-0812">Transmembrane</keyword>
<feature type="transmembrane region" description="Helical" evidence="1">
    <location>
        <begin position="399"/>
        <end position="432"/>
    </location>
</feature>
<proteinExistence type="predicted"/>
<feature type="transmembrane region" description="Helical" evidence="1">
    <location>
        <begin position="55"/>
        <end position="72"/>
    </location>
</feature>
<dbReference type="STRING" id="286115.A0A507DGE2"/>
<dbReference type="EMBL" id="QEAN01000074">
    <property type="protein sequence ID" value="TPX49958.1"/>
    <property type="molecule type" value="Genomic_DNA"/>
</dbReference>
<evidence type="ECO:0008006" key="4">
    <source>
        <dbReference type="Google" id="ProtNLM"/>
    </source>
</evidence>
<keyword evidence="1" id="KW-1133">Transmembrane helix</keyword>
<dbReference type="Proteomes" id="UP000317494">
    <property type="component" value="Unassembled WGS sequence"/>
</dbReference>
<feature type="transmembrane region" description="Helical" evidence="1">
    <location>
        <begin position="84"/>
        <end position="104"/>
    </location>
</feature>
<accession>A0A507DGE2</accession>
<feature type="transmembrane region" description="Helical" evidence="1">
    <location>
        <begin position="124"/>
        <end position="148"/>
    </location>
</feature>
<feature type="transmembrane region" description="Helical" evidence="1">
    <location>
        <begin position="192"/>
        <end position="208"/>
    </location>
</feature>
<dbReference type="AlphaFoldDB" id="A0A507DGE2"/>
<feature type="transmembrane region" description="Helical" evidence="1">
    <location>
        <begin position="301"/>
        <end position="321"/>
    </location>
</feature>
<organism evidence="2 3">
    <name type="scientific">Synchytrium endobioticum</name>
    <dbReference type="NCBI Taxonomy" id="286115"/>
    <lineage>
        <taxon>Eukaryota</taxon>
        <taxon>Fungi</taxon>
        <taxon>Fungi incertae sedis</taxon>
        <taxon>Chytridiomycota</taxon>
        <taxon>Chytridiomycota incertae sedis</taxon>
        <taxon>Chytridiomycetes</taxon>
        <taxon>Synchytriales</taxon>
        <taxon>Synchytriaceae</taxon>
        <taxon>Synchytrium</taxon>
    </lineage>
</organism>
<evidence type="ECO:0000313" key="2">
    <source>
        <dbReference type="EMBL" id="TPX49958.1"/>
    </source>
</evidence>
<dbReference type="PANTHER" id="PTHR31970">
    <property type="match status" value="1"/>
</dbReference>
<keyword evidence="3" id="KW-1185">Reference proteome</keyword>
<sequence length="496" mass="53361">MCTDDCELANDQEGIMRQKPVRSDEEADTTMERWDDRYRSNYLKFLWRNLTLSEISGSLGDLATLVPLLVSLSRGGQINVTSSLIFGGVFNILAGFLFGLPICVQPMKSIAAFALAGNLTRGQVMAAGFLVAATILVLSATKTMLLLYKSIPMPIVRGIQLGTGVTLVLNGVKTISRAYGWAFVNAQWLDNYLVVMICFVLCLAMYHARANASALILFFFGLLVALVRVWAISPGTYPIPHLFASWPSVAVPSANEWRVGFLNAALGQLPLSILNSVIAVSKLADDLYPDKEQPVAPITRVGLFLGSMNMLSMWFGCIPYCNGSGGFAAQYRFGARTEVSVYVLGLCKLVLGVIFGSSVVGICQAFPNSILGVMLVFAGIELASMAKDAGGLTREGHDSFVTVLVGGLAASGFANDGIGFLCGVSCFVLLAIQRAKDEVGSWSGLVQLWMAFDYTGFFRDAFDTWKESWETDQSLNKADTMGGADGVVPAVDGIVQ</sequence>
<dbReference type="PANTHER" id="PTHR31970:SF9">
    <property type="entry name" value="MOLYBDATE TRANSPORTER 2"/>
    <property type="match status" value="1"/>
</dbReference>
<feature type="transmembrane region" description="Helical" evidence="1">
    <location>
        <begin position="215"/>
        <end position="237"/>
    </location>
</feature>